<sequence length="435" mass="50760">MIKETKMALEEVRVEDIMRDTLGTTNLNDLHSTKYEQGETKMEQLRVIMTLVFNDDPNSKVNDVFNYMNYGSDYFPQIKSFNKYHDITGSIDEVIGLNNALDYKNDSNKGSSLFRIAYLVTDELYRSVTNDFYFDPRDLSEDIANGRFFDRDLHEELVKAFFNTPDYLHELDTTGILDSIVARDSSLDTNHLKFVTDNNRILLLGKYKKINQSDSNATISYVSYNDSEYIQILCNRYEEYRKELKHFIFDLGKRGLDNNTLQPLINAAGTLKEVNKYLEEANVQFRKLYKERLDGNSNINFEDPKEDSPCNTRYITETKRIKNENYKVGDWKPEYVTQTRILPNPNYNPDYAEESSKEETKTTETIQDDFIKKLNKLGNDIAIDKILSPEQKEIISEKVNEFNNEAESIIKRIAEVTNKALANMEKFNKEHKEDK</sequence>
<dbReference type="EMBL" id="BK032823">
    <property type="protein sequence ID" value="DAF62291.1"/>
    <property type="molecule type" value="Genomic_DNA"/>
</dbReference>
<organism evidence="2">
    <name type="scientific">Myoviridae sp. ctIty1</name>
    <dbReference type="NCBI Taxonomy" id="2827673"/>
    <lineage>
        <taxon>Viruses</taxon>
        <taxon>Duplodnaviria</taxon>
        <taxon>Heunggongvirae</taxon>
        <taxon>Uroviricota</taxon>
        <taxon>Caudoviricetes</taxon>
    </lineage>
</organism>
<feature type="region of interest" description="Disordered" evidence="1">
    <location>
        <begin position="340"/>
        <end position="364"/>
    </location>
</feature>
<evidence type="ECO:0000256" key="1">
    <source>
        <dbReference type="SAM" id="MobiDB-lite"/>
    </source>
</evidence>
<name>A0A8S5TGX0_9CAUD</name>
<proteinExistence type="predicted"/>
<reference evidence="2" key="1">
    <citation type="journal article" date="2021" name="Proc. Natl. Acad. Sci. U.S.A.">
        <title>A Catalog of Tens of Thousands of Viruses from Human Metagenomes Reveals Hidden Associations with Chronic Diseases.</title>
        <authorList>
            <person name="Tisza M.J."/>
            <person name="Buck C.B."/>
        </authorList>
    </citation>
    <scope>NUCLEOTIDE SEQUENCE</scope>
    <source>
        <strain evidence="2">CtIty1</strain>
    </source>
</reference>
<protein>
    <submittedName>
        <fullName evidence="2">Uncharacterized protein</fullName>
    </submittedName>
</protein>
<accession>A0A8S5TGX0</accession>
<evidence type="ECO:0000313" key="2">
    <source>
        <dbReference type="EMBL" id="DAF62291.1"/>
    </source>
</evidence>